<name>Q22P36_TETTS</name>
<dbReference type="HOGENOM" id="CLU_1664268_0_0_1"/>
<dbReference type="InParanoid" id="Q22P36"/>
<keyword evidence="2" id="KW-1185">Reference proteome</keyword>
<reference evidence="2" key="1">
    <citation type="journal article" date="2006" name="PLoS Biol.">
        <title>Macronuclear genome sequence of the ciliate Tetrahymena thermophila, a model eukaryote.</title>
        <authorList>
            <person name="Eisen J.A."/>
            <person name="Coyne R.S."/>
            <person name="Wu M."/>
            <person name="Wu D."/>
            <person name="Thiagarajan M."/>
            <person name="Wortman J.R."/>
            <person name="Badger J.H."/>
            <person name="Ren Q."/>
            <person name="Amedeo P."/>
            <person name="Jones K.M."/>
            <person name="Tallon L.J."/>
            <person name="Delcher A.L."/>
            <person name="Salzberg S.L."/>
            <person name="Silva J.C."/>
            <person name="Haas B.J."/>
            <person name="Majoros W.H."/>
            <person name="Farzad M."/>
            <person name="Carlton J.M."/>
            <person name="Smith R.K. Jr."/>
            <person name="Garg J."/>
            <person name="Pearlman R.E."/>
            <person name="Karrer K.M."/>
            <person name="Sun L."/>
            <person name="Manning G."/>
            <person name="Elde N.C."/>
            <person name="Turkewitz A.P."/>
            <person name="Asai D.J."/>
            <person name="Wilkes D.E."/>
            <person name="Wang Y."/>
            <person name="Cai H."/>
            <person name="Collins K."/>
            <person name="Stewart B.A."/>
            <person name="Lee S.R."/>
            <person name="Wilamowska K."/>
            <person name="Weinberg Z."/>
            <person name="Ruzzo W.L."/>
            <person name="Wloga D."/>
            <person name="Gaertig J."/>
            <person name="Frankel J."/>
            <person name="Tsao C.-C."/>
            <person name="Gorovsky M.A."/>
            <person name="Keeling P.J."/>
            <person name="Waller R.F."/>
            <person name="Patron N.J."/>
            <person name="Cherry J.M."/>
            <person name="Stover N.A."/>
            <person name="Krieger C.J."/>
            <person name="del Toro C."/>
            <person name="Ryder H.F."/>
            <person name="Williamson S.C."/>
            <person name="Barbeau R.A."/>
            <person name="Hamilton E.P."/>
            <person name="Orias E."/>
        </authorList>
    </citation>
    <scope>NUCLEOTIDE SEQUENCE [LARGE SCALE GENOMIC DNA]</scope>
    <source>
        <strain evidence="2">SB210</strain>
    </source>
</reference>
<accession>Q22P36</accession>
<dbReference type="Proteomes" id="UP000009168">
    <property type="component" value="Unassembled WGS sequence"/>
</dbReference>
<dbReference type="GeneID" id="7834981"/>
<gene>
    <name evidence="1" type="ORF">TTHERM_00415560</name>
</gene>
<dbReference type="RefSeq" id="XP_001007220.1">
    <property type="nucleotide sequence ID" value="XM_001007220.2"/>
</dbReference>
<proteinExistence type="predicted"/>
<dbReference type="EMBL" id="GG662856">
    <property type="protein sequence ID" value="EAR86975.1"/>
    <property type="molecule type" value="Genomic_DNA"/>
</dbReference>
<organism evidence="1 2">
    <name type="scientific">Tetrahymena thermophila (strain SB210)</name>
    <dbReference type="NCBI Taxonomy" id="312017"/>
    <lineage>
        <taxon>Eukaryota</taxon>
        <taxon>Sar</taxon>
        <taxon>Alveolata</taxon>
        <taxon>Ciliophora</taxon>
        <taxon>Intramacronucleata</taxon>
        <taxon>Oligohymenophorea</taxon>
        <taxon>Hymenostomatida</taxon>
        <taxon>Tetrahymenina</taxon>
        <taxon>Tetrahymenidae</taxon>
        <taxon>Tetrahymena</taxon>
    </lineage>
</organism>
<dbReference type="KEGG" id="tet:TTHERM_00415560"/>
<evidence type="ECO:0000313" key="1">
    <source>
        <dbReference type="EMBL" id="EAR86975.1"/>
    </source>
</evidence>
<evidence type="ECO:0000313" key="2">
    <source>
        <dbReference type="Proteomes" id="UP000009168"/>
    </source>
</evidence>
<sequence length="159" mass="17908">MASYAVFCTGNHKMDHTQNYKPNLYCNSCHQYPSHSNTGYYECRTCNYDICDKCFEQKKQMLCAQGHKCQSYAPGTATDSHKCYRCHKVPSQNHVEYFVCEQCPNYTCMTCAMEVGMAMMKNAMGMFGNMAGANNPNQMFGGMMGGFGNMMGAMQPKPF</sequence>
<protein>
    <submittedName>
        <fullName evidence="1">Uncharacterized protein</fullName>
    </submittedName>
</protein>
<dbReference type="AlphaFoldDB" id="Q22P36"/>